<dbReference type="Pfam" id="PF09234">
    <property type="entry name" value="DUF1963"/>
    <property type="match status" value="1"/>
</dbReference>
<dbReference type="PANTHER" id="PTHR36436">
    <property type="entry name" value="SLL5081 PROTEIN"/>
    <property type="match status" value="1"/>
</dbReference>
<dbReference type="InterPro" id="IPR015315">
    <property type="entry name" value="DUF1963"/>
</dbReference>
<sequence>MTDMDDREWSEEEVEQFLEEFRRLNARPASVLQVGGFMPTRRPLASHIGLIPVMRPHETWPLDTQERPMQFIAQLNLTEAPYLPDELKQYALLTLFVAEDCIQRRFMPGSWTLRAYPTVADLIPVEPPQQPWHWMRGFECQWQLITDYPAYDDAQLKLPDGLSLEDDLPEEIHGFNVARSKVGGFASTIQHEVEFVSATQTVDGGQRGDNPPFVLQINSEEKAQLMWADNGTLYVGKRTGTDEWFASCQFY</sequence>
<dbReference type="Proteomes" id="UP000634308">
    <property type="component" value="Unassembled WGS sequence"/>
</dbReference>
<accession>A0ABQ2RXX0</accession>
<protein>
    <recommendedName>
        <fullName evidence="3">DUF1963 domain-containing protein</fullName>
    </recommendedName>
</protein>
<reference evidence="2" key="1">
    <citation type="journal article" date="2019" name="Int. J. Syst. Evol. Microbiol.">
        <title>The Global Catalogue of Microorganisms (GCM) 10K type strain sequencing project: providing services to taxonomists for standard genome sequencing and annotation.</title>
        <authorList>
            <consortium name="The Broad Institute Genomics Platform"/>
            <consortium name="The Broad Institute Genome Sequencing Center for Infectious Disease"/>
            <person name="Wu L."/>
            <person name="Ma J."/>
        </authorList>
    </citation>
    <scope>NUCLEOTIDE SEQUENCE [LARGE SCALE GENOMIC DNA]</scope>
    <source>
        <strain evidence="2">JCM 31404</strain>
    </source>
</reference>
<dbReference type="Gene3D" id="2.30.320.10">
    <property type="entry name" value="YwqG-like"/>
    <property type="match status" value="1"/>
</dbReference>
<dbReference type="PANTHER" id="PTHR36436:SF6">
    <property type="entry name" value="SLL5081 PROTEIN"/>
    <property type="match status" value="1"/>
</dbReference>
<dbReference type="InterPro" id="IPR035948">
    <property type="entry name" value="YwqG-like_sf"/>
</dbReference>
<dbReference type="EMBL" id="BMQM01000024">
    <property type="protein sequence ID" value="GGR66695.1"/>
    <property type="molecule type" value="Genomic_DNA"/>
</dbReference>
<dbReference type="SUPFAM" id="SSF103032">
    <property type="entry name" value="Hypothetical protein YwqG"/>
    <property type="match status" value="1"/>
</dbReference>
<evidence type="ECO:0000313" key="1">
    <source>
        <dbReference type="EMBL" id="GGR66695.1"/>
    </source>
</evidence>
<keyword evidence="2" id="KW-1185">Reference proteome</keyword>
<evidence type="ECO:0000313" key="2">
    <source>
        <dbReference type="Proteomes" id="UP000634308"/>
    </source>
</evidence>
<gene>
    <name evidence="1" type="ORF">GCM10008959_31180</name>
</gene>
<name>A0ABQ2RXX0_9DEIO</name>
<proteinExistence type="predicted"/>
<comment type="caution">
    <text evidence="1">The sequence shown here is derived from an EMBL/GenBank/DDBJ whole genome shotgun (WGS) entry which is preliminary data.</text>
</comment>
<organism evidence="1 2">
    <name type="scientific">Deinococcus seoulensis</name>
    <dbReference type="NCBI Taxonomy" id="1837379"/>
    <lineage>
        <taxon>Bacteria</taxon>
        <taxon>Thermotogati</taxon>
        <taxon>Deinococcota</taxon>
        <taxon>Deinococci</taxon>
        <taxon>Deinococcales</taxon>
        <taxon>Deinococcaceae</taxon>
        <taxon>Deinococcus</taxon>
    </lineage>
</organism>
<dbReference type="RefSeq" id="WP_189065917.1">
    <property type="nucleotide sequence ID" value="NZ_BMQM01000024.1"/>
</dbReference>
<evidence type="ECO:0008006" key="3">
    <source>
        <dbReference type="Google" id="ProtNLM"/>
    </source>
</evidence>